<protein>
    <submittedName>
        <fullName evidence="1">Uncharacterized protein</fullName>
    </submittedName>
</protein>
<proteinExistence type="predicted"/>
<sequence>MAFFVPNTDSVFVVFTIALSILMFYQYWAGAILYNLFFHPLAPIPGPLLWRTSRLCFIRSLISGRLVADVRQFHETYGDVVRTAPNEISFAREDAWHDVCNTRKDHKTLSRNDIWFKAPPGQPENLVTTVDASDSARMRQVVGPAFTDRALMRQESIIQAYSHLLMNKLMEKVESAGEPAVGAIVNVVDWINWFAFDSIGELAVGESFGCLQGTKHHPWVQLLSTSLRVMALAAATRYYTGLESALMSLVPVKLRRMQSDHYAMALEKIQRRMSSQVARPDFMSYILEHNPGFEKMSQQEVESTLSLLLIVGSETTATALCGALRYLTQCPDELKKLEQEVRHRFDKETDITLRALQELPFLNAVISETLRLCNPVAGGIMRVVPRGGVTVCEYSLPEGTHVTLNPVAMSLSETNFYRAKEFLPDRFLCRGKRPSLFDNDVRGTQKPFGLGSRSCLGKPLAMAEMRLILARLVWNFEISRAPGNYTEWSELKTFVMVQKEPGAWFTIPQGVSTRAQTPVEDPKPSCT</sequence>
<dbReference type="Proteomes" id="UP001153332">
    <property type="component" value="Unassembled WGS sequence"/>
</dbReference>
<name>A0ACC2JXX0_9PEZI</name>
<organism evidence="1 2">
    <name type="scientific">Lasiodiplodia mahajangana</name>
    <dbReference type="NCBI Taxonomy" id="1108764"/>
    <lineage>
        <taxon>Eukaryota</taxon>
        <taxon>Fungi</taxon>
        <taxon>Dikarya</taxon>
        <taxon>Ascomycota</taxon>
        <taxon>Pezizomycotina</taxon>
        <taxon>Dothideomycetes</taxon>
        <taxon>Dothideomycetes incertae sedis</taxon>
        <taxon>Botryosphaeriales</taxon>
        <taxon>Botryosphaeriaceae</taxon>
        <taxon>Lasiodiplodia</taxon>
    </lineage>
</organism>
<comment type="caution">
    <text evidence="1">The sequence shown here is derived from an EMBL/GenBank/DDBJ whole genome shotgun (WGS) entry which is preliminary data.</text>
</comment>
<evidence type="ECO:0000313" key="2">
    <source>
        <dbReference type="Proteomes" id="UP001153332"/>
    </source>
</evidence>
<dbReference type="EMBL" id="JAPUUL010000170">
    <property type="protein sequence ID" value="KAJ8132167.1"/>
    <property type="molecule type" value="Genomic_DNA"/>
</dbReference>
<accession>A0ACC2JXX0</accession>
<gene>
    <name evidence="1" type="ORF">O1611_g1461</name>
</gene>
<reference evidence="1" key="1">
    <citation type="submission" date="2022-12" db="EMBL/GenBank/DDBJ databases">
        <title>Genome Sequence of Lasiodiplodia mahajangana.</title>
        <authorList>
            <person name="Buettner E."/>
        </authorList>
    </citation>
    <scope>NUCLEOTIDE SEQUENCE</scope>
    <source>
        <strain evidence="1">VT137</strain>
    </source>
</reference>
<keyword evidence="2" id="KW-1185">Reference proteome</keyword>
<evidence type="ECO:0000313" key="1">
    <source>
        <dbReference type="EMBL" id="KAJ8132167.1"/>
    </source>
</evidence>